<protein>
    <submittedName>
        <fullName evidence="1">Uncharacterized protein</fullName>
    </submittedName>
</protein>
<dbReference type="KEGG" id="xor:XOC_0568"/>
<proteinExistence type="predicted"/>
<dbReference type="AlphaFoldDB" id="G7TAL1"/>
<gene>
    <name evidence="1" type="ORF">XOC_0568</name>
</gene>
<sequence length="65" mass="6687">MYDWRGAGACAVAGDAMATRTARSWQVRTAFLARPTFGRLPASTVAVSALQCAPTASGLPIASTT</sequence>
<dbReference type="EMBL" id="CP003057">
    <property type="protein sequence ID" value="AEQ94778.1"/>
    <property type="molecule type" value="Genomic_DNA"/>
</dbReference>
<evidence type="ECO:0000313" key="2">
    <source>
        <dbReference type="Proteomes" id="UP000008851"/>
    </source>
</evidence>
<name>G7TAL1_XANOB</name>
<reference evidence="1 2" key="1">
    <citation type="journal article" date="2011" name="J. Bacteriol.">
        <title>Two new complete genome sequences offer insight into host and tissue specificity of plant pathogenic Xanthomonas spp.</title>
        <authorList>
            <person name="Bogdanove A.J."/>
            <person name="Koebnik R."/>
            <person name="Lu H."/>
            <person name="Furutani A."/>
            <person name="Angiuoli S.V."/>
            <person name="Patil P.B."/>
            <person name="Van Sluys M.A."/>
            <person name="Ryan R.P."/>
            <person name="Meyer D.F."/>
            <person name="Han S.W."/>
            <person name="Aparna G."/>
            <person name="Rajaram M."/>
            <person name="Delcher A.L."/>
            <person name="Phillippy A.M."/>
            <person name="Puiu D."/>
            <person name="Schatz M.C."/>
            <person name="Shumway M."/>
            <person name="Sommer D.D."/>
            <person name="Trapnell C."/>
            <person name="Benahmed F."/>
            <person name="Dimitrov G."/>
            <person name="Madupu R."/>
            <person name="Radune D."/>
            <person name="Sullivan S."/>
            <person name="Jha G."/>
            <person name="Ishihara H."/>
            <person name="Lee S.W."/>
            <person name="Pandey A."/>
            <person name="Sharma V."/>
            <person name="Sriariyanun M."/>
            <person name="Szurek B."/>
            <person name="Vera-Cruz C.M."/>
            <person name="Dorman K.S."/>
            <person name="Ronald P.C."/>
            <person name="Verdier V."/>
            <person name="Dow J.M."/>
            <person name="Sonti R.V."/>
            <person name="Tsuge S."/>
            <person name="Brendel V.P."/>
            <person name="Rabinowicz P.D."/>
            <person name="Leach J.E."/>
            <person name="White F.F."/>
            <person name="Salzberg S.L."/>
        </authorList>
    </citation>
    <scope>NUCLEOTIDE SEQUENCE [LARGE SCALE GENOMIC DNA]</scope>
    <source>
        <strain evidence="1 2">BLS256</strain>
    </source>
</reference>
<dbReference type="Proteomes" id="UP000008851">
    <property type="component" value="Chromosome"/>
</dbReference>
<dbReference type="HOGENOM" id="CLU_2848793_0_0_6"/>
<organism evidence="1 2">
    <name type="scientific">Xanthomonas oryzae pv. oryzicola (strain BLS256)</name>
    <dbReference type="NCBI Taxonomy" id="383407"/>
    <lineage>
        <taxon>Bacteria</taxon>
        <taxon>Pseudomonadati</taxon>
        <taxon>Pseudomonadota</taxon>
        <taxon>Gammaproteobacteria</taxon>
        <taxon>Lysobacterales</taxon>
        <taxon>Lysobacteraceae</taxon>
        <taxon>Xanthomonas</taxon>
    </lineage>
</organism>
<evidence type="ECO:0000313" key="1">
    <source>
        <dbReference type="EMBL" id="AEQ94778.1"/>
    </source>
</evidence>
<accession>G7TAL1</accession>